<accession>A0A7K3LSE0</accession>
<dbReference type="SUPFAM" id="SSF53474">
    <property type="entry name" value="alpha/beta-Hydrolases"/>
    <property type="match status" value="1"/>
</dbReference>
<gene>
    <name evidence="3" type="ORF">GYA93_15750</name>
</gene>
<feature type="domain" description="PE-PPE" evidence="2">
    <location>
        <begin position="35"/>
        <end position="126"/>
    </location>
</feature>
<dbReference type="SMART" id="SM01110">
    <property type="entry name" value="Cutinase"/>
    <property type="match status" value="1"/>
</dbReference>
<dbReference type="InterPro" id="IPR000675">
    <property type="entry name" value="Cutinase/axe"/>
</dbReference>
<organism evidence="3 4">
    <name type="scientific">Gordonia desulfuricans</name>
    <dbReference type="NCBI Taxonomy" id="89051"/>
    <lineage>
        <taxon>Bacteria</taxon>
        <taxon>Bacillati</taxon>
        <taxon>Actinomycetota</taxon>
        <taxon>Actinomycetes</taxon>
        <taxon>Mycobacteriales</taxon>
        <taxon>Gordoniaceae</taxon>
        <taxon>Gordonia</taxon>
    </lineage>
</organism>
<evidence type="ECO:0000259" key="2">
    <source>
        <dbReference type="Pfam" id="PF08237"/>
    </source>
</evidence>
<protein>
    <submittedName>
        <fullName evidence="3">PE-PPE domain-containing protein</fullName>
    </submittedName>
</protein>
<evidence type="ECO:0000256" key="1">
    <source>
        <dbReference type="ARBA" id="ARBA00022801"/>
    </source>
</evidence>
<dbReference type="InterPro" id="IPR013228">
    <property type="entry name" value="PE-PPE_C"/>
</dbReference>
<evidence type="ECO:0000313" key="3">
    <source>
        <dbReference type="EMBL" id="NDK91026.1"/>
    </source>
</evidence>
<proteinExistence type="predicted"/>
<comment type="caution">
    <text evidence="3">The sequence shown here is derived from an EMBL/GenBank/DDBJ whole genome shotgun (WGS) entry which is preliminary data.</text>
</comment>
<sequence length="238" mass="25304">MTDLIWCDGTWSRPGARSAVSQALRLELAGSGVRMTFAEYPATFGPATGVGDVAYGDSVAAGVASMTQAIEDSPNRVVIGGYSQGAAVAVNVAREVLPRRPDLEVVGVATLGDPHQPLHLGRSGIAGALSVPAHWPAWRLWAAGDPIADLPLGSPLRSIADVSEWMSVRSPEAADRWARDVVHTAARQRSQAWWQPWRWADLVSALDYAQGYLGTRHTTDYVSGGQVARLAWLIGGAA</sequence>
<dbReference type="AlphaFoldDB" id="A0A7K3LSE0"/>
<evidence type="ECO:0000313" key="4">
    <source>
        <dbReference type="Proteomes" id="UP000466307"/>
    </source>
</evidence>
<dbReference type="Proteomes" id="UP000466307">
    <property type="component" value="Unassembled WGS sequence"/>
</dbReference>
<name>A0A7K3LSE0_9ACTN</name>
<keyword evidence="1" id="KW-0378">Hydrolase</keyword>
<dbReference type="GO" id="GO:0016787">
    <property type="term" value="F:hydrolase activity"/>
    <property type="evidence" value="ECO:0007669"/>
    <property type="project" value="UniProtKB-KW"/>
</dbReference>
<dbReference type="RefSeq" id="WP_083533964.1">
    <property type="nucleotide sequence ID" value="NZ_JAADZU010000054.1"/>
</dbReference>
<dbReference type="Pfam" id="PF08237">
    <property type="entry name" value="PE-PPE"/>
    <property type="match status" value="1"/>
</dbReference>
<dbReference type="InterPro" id="IPR029058">
    <property type="entry name" value="AB_hydrolase_fold"/>
</dbReference>
<dbReference type="EMBL" id="JAADZU010000054">
    <property type="protein sequence ID" value="NDK91026.1"/>
    <property type="molecule type" value="Genomic_DNA"/>
</dbReference>
<keyword evidence="4" id="KW-1185">Reference proteome</keyword>
<dbReference type="Gene3D" id="3.40.50.1820">
    <property type="entry name" value="alpha/beta hydrolase"/>
    <property type="match status" value="1"/>
</dbReference>
<reference evidence="3 4" key="1">
    <citation type="submission" date="2020-01" db="EMBL/GenBank/DDBJ databases">
        <title>Investigation of new actinobacteria for the biodesulphurisation of diesel fuel.</title>
        <authorList>
            <person name="Athi Narayanan S.M."/>
        </authorList>
    </citation>
    <scope>NUCLEOTIDE SEQUENCE [LARGE SCALE GENOMIC DNA]</scope>
    <source>
        <strain evidence="3 4">213E</strain>
    </source>
</reference>